<gene>
    <name evidence="1" type="ORF">ABUH87_12120</name>
</gene>
<protein>
    <submittedName>
        <fullName evidence="1">Uncharacterized protein</fullName>
    </submittedName>
</protein>
<evidence type="ECO:0000313" key="1">
    <source>
        <dbReference type="EMBL" id="MEW9855885.1"/>
    </source>
</evidence>
<dbReference type="Proteomes" id="UP001556118">
    <property type="component" value="Unassembled WGS sequence"/>
</dbReference>
<keyword evidence="2" id="KW-1185">Reference proteome</keyword>
<dbReference type="EMBL" id="JBFNXR010000048">
    <property type="protein sequence ID" value="MEW9855885.1"/>
    <property type="molecule type" value="Genomic_DNA"/>
</dbReference>
<dbReference type="RefSeq" id="WP_367774007.1">
    <property type="nucleotide sequence ID" value="NZ_JBFNXR010000048.1"/>
</dbReference>
<organism evidence="1 2">
    <name type="scientific">Novosphingobium rhizovicinum</name>
    <dbReference type="NCBI Taxonomy" id="3228928"/>
    <lineage>
        <taxon>Bacteria</taxon>
        <taxon>Pseudomonadati</taxon>
        <taxon>Pseudomonadota</taxon>
        <taxon>Alphaproteobacteria</taxon>
        <taxon>Sphingomonadales</taxon>
        <taxon>Sphingomonadaceae</taxon>
        <taxon>Novosphingobium</taxon>
    </lineage>
</organism>
<evidence type="ECO:0000313" key="2">
    <source>
        <dbReference type="Proteomes" id="UP001556118"/>
    </source>
</evidence>
<sequence length="71" mass="8003">MIPLIHRELSKGRDQVPELTEETSFAELLCCPLDMLCIRQAIEEEHGDICERAFEQCQTIGDLVMLVGEGV</sequence>
<accession>A0ABV3RCV3</accession>
<reference evidence="1 2" key="1">
    <citation type="submission" date="2024-06" db="EMBL/GenBank/DDBJ databases">
        <title>Novosphingobium rhizovicinus M1R2S20.</title>
        <authorList>
            <person name="Sun J.-Q."/>
        </authorList>
    </citation>
    <scope>NUCLEOTIDE SEQUENCE [LARGE SCALE GENOMIC DNA]</scope>
    <source>
        <strain evidence="1 2">M1R2S20</strain>
    </source>
</reference>
<comment type="caution">
    <text evidence="1">The sequence shown here is derived from an EMBL/GenBank/DDBJ whole genome shotgun (WGS) entry which is preliminary data.</text>
</comment>
<proteinExistence type="predicted"/>
<name>A0ABV3RCV3_9SPHN</name>